<dbReference type="InterPro" id="IPR000719">
    <property type="entry name" value="Prot_kinase_dom"/>
</dbReference>
<feature type="domain" description="Protein kinase" evidence="7">
    <location>
        <begin position="22"/>
        <end position="278"/>
    </location>
</feature>
<evidence type="ECO:0000256" key="3">
    <source>
        <dbReference type="ARBA" id="ARBA00022741"/>
    </source>
</evidence>
<dbReference type="RefSeq" id="XP_068349257.1">
    <property type="nucleotide sequence ID" value="XM_068511602.1"/>
</dbReference>
<dbReference type="InterPro" id="IPR017441">
    <property type="entry name" value="Protein_kinase_ATP_BS"/>
</dbReference>
<dbReference type="AlphaFoldDB" id="A0A1J4JAE1"/>
<dbReference type="Proteomes" id="UP000179807">
    <property type="component" value="Unassembled WGS sequence"/>
</dbReference>
<dbReference type="SMART" id="SM00220">
    <property type="entry name" value="S_TKc"/>
    <property type="match status" value="1"/>
</dbReference>
<dbReference type="InterPro" id="IPR008271">
    <property type="entry name" value="Ser/Thr_kinase_AS"/>
</dbReference>
<dbReference type="FunFam" id="3.30.200.20:FF:000042">
    <property type="entry name" value="Aurora kinase A"/>
    <property type="match status" value="1"/>
</dbReference>
<reference evidence="8" key="1">
    <citation type="submission" date="2016-10" db="EMBL/GenBank/DDBJ databases">
        <authorList>
            <person name="Benchimol M."/>
            <person name="Almeida L.G."/>
            <person name="Vasconcelos A.T."/>
            <person name="Perreira-Neves A."/>
            <person name="Rosa I.A."/>
            <person name="Tasca T."/>
            <person name="Bogo M.R."/>
            <person name="de Souza W."/>
        </authorList>
    </citation>
    <scope>NUCLEOTIDE SEQUENCE [LARGE SCALE GENOMIC DNA]</scope>
    <source>
        <strain evidence="8">K</strain>
    </source>
</reference>
<evidence type="ECO:0000313" key="8">
    <source>
        <dbReference type="EMBL" id="OHS96120.1"/>
    </source>
</evidence>
<dbReference type="PROSITE" id="PS00108">
    <property type="entry name" value="PROTEIN_KINASE_ST"/>
    <property type="match status" value="1"/>
</dbReference>
<evidence type="ECO:0000256" key="2">
    <source>
        <dbReference type="ARBA" id="ARBA00022679"/>
    </source>
</evidence>
<accession>A0A1J4JAE1</accession>
<dbReference type="SUPFAM" id="SSF82615">
    <property type="entry name" value="Polo-box domain"/>
    <property type="match status" value="2"/>
</dbReference>
<dbReference type="Gene3D" id="3.30.1120.30">
    <property type="entry name" value="POLO box domain"/>
    <property type="match status" value="2"/>
</dbReference>
<keyword evidence="5 6" id="KW-0067">ATP-binding</keyword>
<dbReference type="VEuPathDB" id="TrichDB:TRFO_37734"/>
<dbReference type="PROSITE" id="PS50011">
    <property type="entry name" value="PROTEIN_KINASE_DOM"/>
    <property type="match status" value="1"/>
</dbReference>
<comment type="caution">
    <text evidence="8">The sequence shown here is derived from an EMBL/GenBank/DDBJ whole genome shotgun (WGS) entry which is preliminary data.</text>
</comment>
<dbReference type="GO" id="GO:0005524">
    <property type="term" value="F:ATP binding"/>
    <property type="evidence" value="ECO:0007669"/>
    <property type="project" value="UniProtKB-UniRule"/>
</dbReference>
<dbReference type="InterPro" id="IPR036947">
    <property type="entry name" value="POLO_box_dom_sf"/>
</dbReference>
<dbReference type="Pfam" id="PF00069">
    <property type="entry name" value="Pkinase"/>
    <property type="match status" value="1"/>
</dbReference>
<dbReference type="Gene3D" id="1.10.510.10">
    <property type="entry name" value="Transferase(Phosphotransferase) domain 1"/>
    <property type="match status" value="1"/>
</dbReference>
<dbReference type="GeneID" id="94846306"/>
<dbReference type="GO" id="GO:0004674">
    <property type="term" value="F:protein serine/threonine kinase activity"/>
    <property type="evidence" value="ECO:0007669"/>
    <property type="project" value="UniProtKB-KW"/>
</dbReference>
<evidence type="ECO:0000256" key="5">
    <source>
        <dbReference type="ARBA" id="ARBA00022840"/>
    </source>
</evidence>
<sequence>MSTISVPSTLIRRKENGTTIVYKKHEELGRGGFAVVYRVTNYYTNEEFALKAIPKDRVSKPKTLEKLKSEIAIQKSLNHPNVVRSYDSFDDTLNYYIIIEFCPGKSVKNIVKAQGRLSESETSRILNDIMSGLKYLHDNRIIHRDLKLENFLVGQDGKIKIADFGLSTRLYFDDERKHTVCGTPNYLSPELVSATSKGHSYEVDIWAIGVSAFAMLTGKPPFEANKKNMTYEHIKNCQYQFPYDIRISPIAKDFIKSILQINPDLRPNAVCLSLHPFLQCDSNKYKPTTIVQNNNNEYKLNYKNSNKDNDKDTDKFTNKYGINKQYQVPTNVLNKNPVYSAKFIEKDGNNKLRNQNIPLSNNLYNVKFNANSNNNNLNSNLYQKNKNVEEIPIPRNFVVRFCDVSDKGCLSYLLLDGTTGAIFSDGSRLVMDPFETFIHYWENAHSTIPRILDPKGNNIGIDPKKISYLQLYTNTLKKSKSMFELPAKPYSRNSPLRHIKRWTTSPDAILFKLDDRNVQVNFEDHYKMFIFTASRKFFIVRSIKETGKPISFNDVKNIGPMKDEVRRFSIAKGMLSAVNQ</sequence>
<evidence type="ECO:0000256" key="6">
    <source>
        <dbReference type="PROSITE-ProRule" id="PRU10141"/>
    </source>
</evidence>
<gene>
    <name evidence="8" type="primary">PLK1</name>
    <name evidence="8" type="ORF">TRFO_37734</name>
</gene>
<evidence type="ECO:0000259" key="7">
    <source>
        <dbReference type="PROSITE" id="PS50011"/>
    </source>
</evidence>
<dbReference type="PANTHER" id="PTHR24345:SF0">
    <property type="entry name" value="CELL CYCLE SERINE_THREONINE-PROTEIN KINASE CDC5_MSD2"/>
    <property type="match status" value="1"/>
</dbReference>
<feature type="binding site" evidence="6">
    <location>
        <position position="51"/>
    </location>
    <ligand>
        <name>ATP</name>
        <dbReference type="ChEBI" id="CHEBI:30616"/>
    </ligand>
</feature>
<keyword evidence="9" id="KW-1185">Reference proteome</keyword>
<dbReference type="EMBL" id="MLAK01001198">
    <property type="protein sequence ID" value="OHS96120.1"/>
    <property type="molecule type" value="Genomic_DNA"/>
</dbReference>
<evidence type="ECO:0000256" key="1">
    <source>
        <dbReference type="ARBA" id="ARBA00022527"/>
    </source>
</evidence>
<proteinExistence type="predicted"/>
<dbReference type="GO" id="GO:0005634">
    <property type="term" value="C:nucleus"/>
    <property type="evidence" value="ECO:0007669"/>
    <property type="project" value="TreeGrafter"/>
</dbReference>
<dbReference type="FunFam" id="1.10.510.10:FF:000673">
    <property type="entry name" value="CAMK family protein kinase"/>
    <property type="match status" value="1"/>
</dbReference>
<dbReference type="CDD" id="cd13118">
    <property type="entry name" value="POLO_box_1"/>
    <property type="match status" value="1"/>
</dbReference>
<organism evidence="8 9">
    <name type="scientific">Tritrichomonas foetus</name>
    <dbReference type="NCBI Taxonomy" id="1144522"/>
    <lineage>
        <taxon>Eukaryota</taxon>
        <taxon>Metamonada</taxon>
        <taxon>Parabasalia</taxon>
        <taxon>Tritrichomonadida</taxon>
        <taxon>Tritrichomonadidae</taxon>
        <taxon>Tritrichomonas</taxon>
    </lineage>
</organism>
<dbReference type="SUPFAM" id="SSF56112">
    <property type="entry name" value="Protein kinase-like (PK-like)"/>
    <property type="match status" value="1"/>
</dbReference>
<keyword evidence="1" id="KW-0723">Serine/threonine-protein kinase</keyword>
<keyword evidence="4 8" id="KW-0418">Kinase</keyword>
<evidence type="ECO:0000256" key="4">
    <source>
        <dbReference type="ARBA" id="ARBA00022777"/>
    </source>
</evidence>
<dbReference type="PANTHER" id="PTHR24345">
    <property type="entry name" value="SERINE/THREONINE-PROTEIN KINASE PLK"/>
    <property type="match status" value="1"/>
</dbReference>
<dbReference type="InterPro" id="IPR011009">
    <property type="entry name" value="Kinase-like_dom_sf"/>
</dbReference>
<protein>
    <submittedName>
        <fullName evidence="8">Serine/threonine-protein kinase PLK1</fullName>
    </submittedName>
</protein>
<keyword evidence="3 6" id="KW-0547">Nucleotide-binding</keyword>
<name>A0A1J4JAE1_9EUKA</name>
<dbReference type="InterPro" id="IPR033701">
    <property type="entry name" value="POLO_box_1"/>
</dbReference>
<keyword evidence="2" id="KW-0808">Transferase</keyword>
<dbReference type="PROSITE" id="PS00107">
    <property type="entry name" value="PROTEIN_KINASE_ATP"/>
    <property type="match status" value="1"/>
</dbReference>
<dbReference type="OrthoDB" id="408964at2759"/>
<evidence type="ECO:0000313" key="9">
    <source>
        <dbReference type="Proteomes" id="UP000179807"/>
    </source>
</evidence>